<organism evidence="1 2">
    <name type="scientific">Clavispora lusitaniae</name>
    <name type="common">Candida lusitaniae</name>
    <dbReference type="NCBI Taxonomy" id="36911"/>
    <lineage>
        <taxon>Eukaryota</taxon>
        <taxon>Fungi</taxon>
        <taxon>Dikarya</taxon>
        <taxon>Ascomycota</taxon>
        <taxon>Saccharomycotina</taxon>
        <taxon>Pichiomycetes</taxon>
        <taxon>Metschnikowiaceae</taxon>
        <taxon>Clavispora</taxon>
    </lineage>
</organism>
<proteinExistence type="predicted"/>
<gene>
    <name evidence="1" type="ORF">EJF14_60222</name>
</gene>
<evidence type="ECO:0000313" key="2">
    <source>
        <dbReference type="Proteomes" id="UP000326582"/>
    </source>
</evidence>
<sequence length="1918" mass="220177">MSEPHIRNLKRFLIDLPSGSNYQLTDWAKKEIRKALFLSVSQSGVFMDRFFPKLFSENHDSDSVLWLLEDEFSWSLDNYYSKISKGRNPNQSVHTNHTHHPQSPCSRIFRRGEPIYKCLTCGFDETCALCSHCYDPKSHDGHAVHIAICQRENGGVCDCGDPEAWVQEFQCLHANDEDADLSGQSLPQELCNSFYRTMEVVLDYIIDVMCQSDLQFYSPWDVAMYPEKYSNNCSLDPRKYGYEDVDDSNYDMPSDKYSLIAYNDQVRHFRDAVQRIHLASKKVPEFATMVAERLQNHGRATVIRSRDVNLLFERQKILSATGLSSCIRNARDEFREAMCHEIILWMGSITECEFFKANQTVKDLFCKAFCSPWNKGLLTSVSNNHSEDSQGKLDSSFFISKIEYPNAQEEKSHWSFKPSPWKLPPHLCKECDYNLVTDSNTENGEILSSNDEVSNGLMAANGTSDRLEVSTLEKNSASDKGHFGSRFQYMIYLDVRFWKSIRVFLHDLYSTSLITNLTYKSIMNCQYVDIYPNIADMFLTLDGEPELNIMSTLSTQLFTCPSNSTAIIAHGDVSRFYASIHSFLRTGSIKGTDTSTETNTILMSSLKNRRWGQIFFDLGYVLSHGKAHDIFSSGNIIPMACDILSSFQGRPVMKREKESHVEYESSDYTAFFHAISVIYQYAEYIAQCITHLDPEAKRCISHNSISNIVEYLLRLESMTQDGALTDYNEVDYGQKEEAGEERKVSFLHPIHSFLSWLIEFAKLDSVEDLLGIFSSALESASYGADLKQCIITIFQYPIRTIVLSSQIKSGFWVRNGFSVRSQLQLYKHTGLREQGYMRDMYLIQVFLACSEPDVISEIFLKEWLMLDGWTNSKDSFDVPYDPNILPYIVEECLNFFMYLLTDDLYLKGLSSEETSYLKLKDEIIHNLCFGPMSFSRLCSQIPEHICSEKRFEMILEEVTVFKKQRTSKDTGSYTLKEQYLDQVNPYYYNYSANKKDDAIKFVKERIHKATNKSFEEITVSPKCVNGEELGIFKFIGDFTTSPLFIDFLMKTLSYIFKEGVHKMEGLLETTLHLIHICSMECTLNVEKRGSFFEKICQTSAVFETSLASQLYRILCEEDFKDHHAKVREIFKALDRKHYNVIGTLEQHCSDFNAKKLKLVVEETTCESESQRRKRIGKERQAKLMAKFKKQQSSFIKKNNFSTDCSDTEMEDLEEEGWKFPEAHCILCQDTAQDAGPFGIISYISKSSEFREVPFDDKYWFLKSFSDRSNLNESDEDATIPEHFSDNWKNYMKKIDDDFVIGPGFSNQRHVNSKLVSSTCGHGMHFNCYMQFLSSNKARSSQITRNTPDSAEHREFLCPLCKAINNMFIPILWTSNNRSLKQFLQPMPEANSFDHFDESVIHKEVWFNDFCRATSSDLERFSILAPTAKDMIGNNSDTSISPNQQQFRMLLSNMFQILSLLTFPQIFKADSPNVLVNSLKSTEIALRGVSSSSKLLVHQISNNSLINLRALNEFRITSLLMKISNWIQLPSSKPDAHVKILANILTLSANNFNSSIIYSDFFELLVNVFPLPSTGFSFNSILRTCYCGHLIQSLHLIASQILSHDFYANDGYNILDVPYSEMITSEDANRAASLFKQLRVFPSDSNLHEHIVNHPKFGYVIYSMLLKSLTPFLRQAAIYAYVCCSNTENVNFDDIEESVFEADKLCRFLNISSFSETLSKMAANDEDGELSFEAKRFRSFVSYLKRSNGKGTSDDLAIRKTLDYPGVVRLVNLPERLDYFFTRYYYSDKYDKPHLSIENPAVCLFCSEVVDVQKNAIGSKYGQCSTHFLKECSNSVGIFLLPKERAMLLLHKNGGSFHDAPYLNQHGEVGGENKKGKTVYLSKERYEDFTKNVWLQHNIPNYIVRKLDSVIDAGGWETL</sequence>
<reference evidence="2" key="1">
    <citation type="journal article" date="2019" name="MBio">
        <title>Comparative genomics for the elucidation of multidrug resistance (MDR) in Candida lusitaniae.</title>
        <authorList>
            <person name="Kannan A."/>
            <person name="Asner S.A."/>
            <person name="Trachsel E."/>
            <person name="Kelly S."/>
            <person name="Parker J."/>
            <person name="Sanglard D."/>
        </authorList>
    </citation>
    <scope>NUCLEOTIDE SEQUENCE [LARGE SCALE GENOMIC DNA]</scope>
    <source>
        <strain evidence="2">P1</strain>
    </source>
</reference>
<dbReference type="Proteomes" id="UP000326582">
    <property type="component" value="Chromosome 6"/>
</dbReference>
<evidence type="ECO:0000313" key="1">
    <source>
        <dbReference type="EMBL" id="QFZ29710.1"/>
    </source>
</evidence>
<protein>
    <submittedName>
        <fullName evidence="1">E3 ubiquitin-protein ligase</fullName>
    </submittedName>
</protein>
<name>A0ACD0WQZ8_CLALS</name>
<keyword evidence="2" id="KW-1185">Reference proteome</keyword>
<accession>A0ACD0WQZ8</accession>
<dbReference type="EMBL" id="CP038489">
    <property type="protein sequence ID" value="QFZ29710.1"/>
    <property type="molecule type" value="Genomic_DNA"/>
</dbReference>